<dbReference type="EMBL" id="JACHMO010000001">
    <property type="protein sequence ID" value="MBB5807616.1"/>
    <property type="molecule type" value="Genomic_DNA"/>
</dbReference>
<comment type="cofactor">
    <cofactor evidence="1 9">
        <name>pyridoxal 5'-phosphate</name>
        <dbReference type="ChEBI" id="CHEBI:597326"/>
    </cofactor>
</comment>
<evidence type="ECO:0000256" key="1">
    <source>
        <dbReference type="ARBA" id="ARBA00001933"/>
    </source>
</evidence>
<comment type="similarity">
    <text evidence="2 9">Belongs to the trans-sulfuration enzymes family.</text>
</comment>
<dbReference type="GO" id="GO:0004123">
    <property type="term" value="F:cystathionine gamma-lyase activity"/>
    <property type="evidence" value="ECO:0007669"/>
    <property type="project" value="TreeGrafter"/>
</dbReference>
<evidence type="ECO:0000256" key="9">
    <source>
        <dbReference type="RuleBase" id="RU362118"/>
    </source>
</evidence>
<organism evidence="10 11">
    <name type="scientific">Saccharothrix ecbatanensis</name>
    <dbReference type="NCBI Taxonomy" id="1105145"/>
    <lineage>
        <taxon>Bacteria</taxon>
        <taxon>Bacillati</taxon>
        <taxon>Actinomycetota</taxon>
        <taxon>Actinomycetes</taxon>
        <taxon>Pseudonocardiales</taxon>
        <taxon>Pseudonocardiaceae</taxon>
        <taxon>Saccharothrix</taxon>
    </lineage>
</organism>
<dbReference type="InterPro" id="IPR015424">
    <property type="entry name" value="PyrdxlP-dep_Trfase"/>
</dbReference>
<dbReference type="NCBIfam" id="NF005871">
    <property type="entry name" value="PRK07811.1"/>
    <property type="match status" value="1"/>
</dbReference>
<sequence length="383" mass="40516">MTDTGHYGFATRAIHAGQDPDPTTGSVIVPIHATSTYAQDGVGGLRGGFEYSRTGNPTRAALEECLAALEGGRHGRAFASGMGATDTALRAMCRPGDHVIIPDDAYGGTFRLIDKVFSQWGVEHTPVALSDVDAVRAAVRPNTKVIWIETPTNPLLNIADIAVLAQVAHSAGARLVVDNTFASPYLQSPLELGADVVLHSTTKYVGGHSDVVGGALITSDDDLDAQFGFLQNGAGAVPGPFDAWLTLRGIKTLEVRMEKHSDNAEKITEALLRHPKVGRVYYPGLPDHPGHEVAAKQMRRFGGMVSFLVKGGEEEALRVCSRTKLFTLAESLGGVESLIEHPGRMTHASTAGSLLQVPADLVRISVGIESADDLVADLTAALD</sequence>
<keyword evidence="10" id="KW-0808">Transferase</keyword>
<dbReference type="GO" id="GO:0003962">
    <property type="term" value="F:cystathionine gamma-synthase activity"/>
    <property type="evidence" value="ECO:0007669"/>
    <property type="project" value="UniProtKB-EC"/>
</dbReference>
<dbReference type="InterPro" id="IPR054542">
    <property type="entry name" value="Cys_met_metab_PP"/>
</dbReference>
<evidence type="ECO:0000256" key="5">
    <source>
        <dbReference type="ARBA" id="ARBA00066530"/>
    </source>
</evidence>
<dbReference type="PANTHER" id="PTHR11808">
    <property type="entry name" value="TRANS-SULFURATION ENZYME FAMILY MEMBER"/>
    <property type="match status" value="1"/>
</dbReference>
<keyword evidence="11" id="KW-1185">Reference proteome</keyword>
<dbReference type="InterPro" id="IPR015422">
    <property type="entry name" value="PyrdxlP-dep_Trfase_small"/>
</dbReference>
<dbReference type="GO" id="GO:0005737">
    <property type="term" value="C:cytoplasm"/>
    <property type="evidence" value="ECO:0007669"/>
    <property type="project" value="TreeGrafter"/>
</dbReference>
<dbReference type="Proteomes" id="UP000552097">
    <property type="component" value="Unassembled WGS sequence"/>
</dbReference>
<dbReference type="InterPro" id="IPR015421">
    <property type="entry name" value="PyrdxlP-dep_Trfase_major"/>
</dbReference>
<keyword evidence="3 8" id="KW-0663">Pyridoxal phosphate</keyword>
<dbReference type="RefSeq" id="WP_184927648.1">
    <property type="nucleotide sequence ID" value="NZ_JACHMO010000001.1"/>
</dbReference>
<dbReference type="InterPro" id="IPR000277">
    <property type="entry name" value="Cys/Met-Metab_PyrdxlP-dep_enz"/>
</dbReference>
<evidence type="ECO:0000256" key="4">
    <source>
        <dbReference type="ARBA" id="ARBA00051441"/>
    </source>
</evidence>
<dbReference type="GO" id="GO:0019346">
    <property type="term" value="P:transsulfuration"/>
    <property type="evidence" value="ECO:0007669"/>
    <property type="project" value="InterPro"/>
</dbReference>
<dbReference type="SUPFAM" id="SSF53383">
    <property type="entry name" value="PLP-dependent transferases"/>
    <property type="match status" value="1"/>
</dbReference>
<name>A0A7W9HSY2_9PSEU</name>
<accession>A0A7W9HSY2</accession>
<evidence type="ECO:0000313" key="11">
    <source>
        <dbReference type="Proteomes" id="UP000552097"/>
    </source>
</evidence>
<comment type="catalytic activity">
    <reaction evidence="4">
        <text>O-succinyl-L-homoserine + L-cysteine = L,L-cystathionine + succinate + H(+)</text>
        <dbReference type="Rhea" id="RHEA:20397"/>
        <dbReference type="ChEBI" id="CHEBI:15378"/>
        <dbReference type="ChEBI" id="CHEBI:30031"/>
        <dbReference type="ChEBI" id="CHEBI:35235"/>
        <dbReference type="ChEBI" id="CHEBI:57661"/>
        <dbReference type="ChEBI" id="CHEBI:58161"/>
        <dbReference type="EC" id="2.5.1.48"/>
    </reaction>
</comment>
<reference evidence="10 11" key="1">
    <citation type="submission" date="2020-08" db="EMBL/GenBank/DDBJ databases">
        <title>Sequencing the genomes of 1000 actinobacteria strains.</title>
        <authorList>
            <person name="Klenk H.-P."/>
        </authorList>
    </citation>
    <scope>NUCLEOTIDE SEQUENCE [LARGE SCALE GENOMIC DNA]</scope>
    <source>
        <strain evidence="10 11">DSM 45486</strain>
    </source>
</reference>
<dbReference type="GO" id="GO:0030170">
    <property type="term" value="F:pyridoxal phosphate binding"/>
    <property type="evidence" value="ECO:0007669"/>
    <property type="project" value="InterPro"/>
</dbReference>
<dbReference type="CDD" id="cd00614">
    <property type="entry name" value="CGS_like"/>
    <property type="match status" value="1"/>
</dbReference>
<dbReference type="EC" id="2.5.1.48" evidence="5"/>
<dbReference type="PROSITE" id="PS00868">
    <property type="entry name" value="CYS_MET_METAB_PP"/>
    <property type="match status" value="1"/>
</dbReference>
<dbReference type="GO" id="GO:0019343">
    <property type="term" value="P:cysteine biosynthetic process via cystathionine"/>
    <property type="evidence" value="ECO:0007669"/>
    <property type="project" value="TreeGrafter"/>
</dbReference>
<dbReference type="PIRSF" id="PIRSF001434">
    <property type="entry name" value="CGS"/>
    <property type="match status" value="1"/>
</dbReference>
<proteinExistence type="inferred from homology"/>
<evidence type="ECO:0000256" key="6">
    <source>
        <dbReference type="ARBA" id="ARBA00068008"/>
    </source>
</evidence>
<dbReference type="AlphaFoldDB" id="A0A7W9HSY2"/>
<evidence type="ECO:0000256" key="2">
    <source>
        <dbReference type="ARBA" id="ARBA00009077"/>
    </source>
</evidence>
<comment type="caution">
    <text evidence="10">The sequence shown here is derived from an EMBL/GenBank/DDBJ whole genome shotgun (WGS) entry which is preliminary data.</text>
</comment>
<dbReference type="PANTHER" id="PTHR11808:SF15">
    <property type="entry name" value="CYSTATHIONINE GAMMA-LYASE"/>
    <property type="match status" value="1"/>
</dbReference>
<dbReference type="Gene3D" id="3.90.1150.10">
    <property type="entry name" value="Aspartate Aminotransferase, domain 1"/>
    <property type="match status" value="1"/>
</dbReference>
<evidence type="ECO:0000256" key="3">
    <source>
        <dbReference type="ARBA" id="ARBA00022898"/>
    </source>
</evidence>
<evidence type="ECO:0000313" key="10">
    <source>
        <dbReference type="EMBL" id="MBB5807616.1"/>
    </source>
</evidence>
<dbReference type="Pfam" id="PF01053">
    <property type="entry name" value="Cys_Met_Meta_PP"/>
    <property type="match status" value="1"/>
</dbReference>
<evidence type="ECO:0000256" key="7">
    <source>
        <dbReference type="ARBA" id="ARBA00083849"/>
    </source>
</evidence>
<dbReference type="FunFam" id="3.40.640.10:FF:000009">
    <property type="entry name" value="Cystathionine gamma-synthase homolog"/>
    <property type="match status" value="1"/>
</dbReference>
<gene>
    <name evidence="10" type="ORF">F4560_007384</name>
</gene>
<feature type="modified residue" description="N6-(pyridoxal phosphate)lysine" evidence="8">
    <location>
        <position position="203"/>
    </location>
</feature>
<dbReference type="Gene3D" id="3.40.640.10">
    <property type="entry name" value="Type I PLP-dependent aspartate aminotransferase-like (Major domain)"/>
    <property type="match status" value="1"/>
</dbReference>
<protein>
    <recommendedName>
        <fullName evidence="6">Cystathionine gamma-synthase</fullName>
        <ecNumber evidence="5">2.5.1.48</ecNumber>
    </recommendedName>
    <alternativeName>
        <fullName evidence="7">O-succinylhomoserine (thiol)-lyase</fullName>
    </alternativeName>
</protein>
<dbReference type="FunFam" id="3.90.1150.10:FF:000008">
    <property type="entry name" value="Cystathionine gamma-synthase"/>
    <property type="match status" value="1"/>
</dbReference>
<evidence type="ECO:0000256" key="8">
    <source>
        <dbReference type="PIRSR" id="PIRSR001434-2"/>
    </source>
</evidence>